<organism evidence="8">
    <name type="scientific">Clastoptera arizonana</name>
    <name type="common">Arizona spittle bug</name>
    <dbReference type="NCBI Taxonomy" id="38151"/>
    <lineage>
        <taxon>Eukaryota</taxon>
        <taxon>Metazoa</taxon>
        <taxon>Ecdysozoa</taxon>
        <taxon>Arthropoda</taxon>
        <taxon>Hexapoda</taxon>
        <taxon>Insecta</taxon>
        <taxon>Pterygota</taxon>
        <taxon>Neoptera</taxon>
        <taxon>Paraneoptera</taxon>
        <taxon>Hemiptera</taxon>
        <taxon>Auchenorrhyncha</taxon>
        <taxon>Cercopoidea</taxon>
        <taxon>Clastopteridae</taxon>
        <taxon>Clastoptera</taxon>
    </lineage>
</organism>
<dbReference type="InterPro" id="IPR007889">
    <property type="entry name" value="HTH_Psq"/>
</dbReference>
<accession>A0A1B6CZJ3</accession>
<evidence type="ECO:0000259" key="6">
    <source>
        <dbReference type="PROSITE" id="PS50960"/>
    </source>
</evidence>
<dbReference type="PANTHER" id="PTHR19303">
    <property type="entry name" value="TRANSPOSON"/>
    <property type="match status" value="1"/>
</dbReference>
<dbReference type="AlphaFoldDB" id="A0A1B6CZJ3"/>
<evidence type="ECO:0000256" key="1">
    <source>
        <dbReference type="ARBA" id="ARBA00004123"/>
    </source>
</evidence>
<dbReference type="PROSITE" id="PS51253">
    <property type="entry name" value="HTH_CENPB"/>
    <property type="match status" value="1"/>
</dbReference>
<dbReference type="SMART" id="SM00674">
    <property type="entry name" value="CENPB"/>
    <property type="match status" value="1"/>
</dbReference>
<reference evidence="8" key="1">
    <citation type="submission" date="2015-12" db="EMBL/GenBank/DDBJ databases">
        <title>De novo transcriptome assembly of four potential Pierce s Disease insect vectors from Arizona vineyards.</title>
        <authorList>
            <person name="Tassone E.E."/>
        </authorList>
    </citation>
    <scope>NUCLEOTIDE SEQUENCE</scope>
</reference>
<evidence type="ECO:0008006" key="9">
    <source>
        <dbReference type="Google" id="ProtNLM"/>
    </source>
</evidence>
<keyword evidence="3 4" id="KW-0539">Nucleus</keyword>
<dbReference type="Pfam" id="PF04218">
    <property type="entry name" value="CENP-B_N"/>
    <property type="match status" value="1"/>
</dbReference>
<dbReference type="GO" id="GO:0003677">
    <property type="term" value="F:DNA binding"/>
    <property type="evidence" value="ECO:0007669"/>
    <property type="project" value="UniProtKB-UniRule"/>
</dbReference>
<keyword evidence="5" id="KW-1133">Transmembrane helix</keyword>
<dbReference type="InterPro" id="IPR006600">
    <property type="entry name" value="HTH_CenpB_DNA-bd_dom"/>
</dbReference>
<name>A0A1B6CZJ3_9HEMI</name>
<dbReference type="Pfam" id="PF03221">
    <property type="entry name" value="HTH_Tnp_Tc5"/>
    <property type="match status" value="1"/>
</dbReference>
<dbReference type="InterPro" id="IPR009057">
    <property type="entry name" value="Homeodomain-like_sf"/>
</dbReference>
<evidence type="ECO:0000256" key="4">
    <source>
        <dbReference type="PROSITE-ProRule" id="PRU00320"/>
    </source>
</evidence>
<feature type="DNA-binding region" description="H-T-H motif" evidence="4">
    <location>
        <begin position="28"/>
        <end position="48"/>
    </location>
</feature>
<feature type="domain" description="HTH CENPB-type" evidence="7">
    <location>
        <begin position="65"/>
        <end position="137"/>
    </location>
</feature>
<proteinExistence type="predicted"/>
<evidence type="ECO:0000259" key="7">
    <source>
        <dbReference type="PROSITE" id="PS51253"/>
    </source>
</evidence>
<dbReference type="SUPFAM" id="SSF46689">
    <property type="entry name" value="Homeodomain-like"/>
    <property type="match status" value="2"/>
</dbReference>
<evidence type="ECO:0000313" key="8">
    <source>
        <dbReference type="EMBL" id="JAS18804.1"/>
    </source>
</evidence>
<dbReference type="GO" id="GO:0005634">
    <property type="term" value="C:nucleus"/>
    <property type="evidence" value="ECO:0007669"/>
    <property type="project" value="UniProtKB-SubCell"/>
</dbReference>
<keyword evidence="5" id="KW-0812">Transmembrane</keyword>
<comment type="subcellular location">
    <subcellularLocation>
        <location evidence="1 4">Nucleus</location>
    </subcellularLocation>
</comment>
<protein>
    <recommendedName>
        <fullName evidence="9">HTH CENPB-type domain-containing protein</fullName>
    </recommendedName>
</protein>
<keyword evidence="2 4" id="KW-0238">DNA-binding</keyword>
<dbReference type="PANTHER" id="PTHR19303:SF16">
    <property type="entry name" value="JERKY PROTEIN HOMOLOG-LIKE"/>
    <property type="match status" value="1"/>
</dbReference>
<keyword evidence="5" id="KW-0472">Membrane</keyword>
<evidence type="ECO:0000256" key="3">
    <source>
        <dbReference type="ARBA" id="ARBA00023242"/>
    </source>
</evidence>
<dbReference type="EMBL" id="GEDC01018494">
    <property type="protein sequence ID" value="JAS18804.1"/>
    <property type="molecule type" value="Transcribed_RNA"/>
</dbReference>
<feature type="domain" description="HTH psq-type" evidence="6">
    <location>
        <begin position="1"/>
        <end position="52"/>
    </location>
</feature>
<dbReference type="PROSITE" id="PS50960">
    <property type="entry name" value="HTH_PSQ"/>
    <property type="match status" value="1"/>
</dbReference>
<sequence>MSVKRKHVTLTLEQKCKILKELDRGDSVTKVASDYGIGKSTVCDIKKRRESILSASSQTECGTGNRKTLKCAEYPDVDKALYTWIVQERARHNIITGDLIAEKAKYFYAEILKKDDFRASKGWVDNFKKRHGIRYVFLFVCIHACLLVLTKPL</sequence>
<evidence type="ECO:0000256" key="2">
    <source>
        <dbReference type="ARBA" id="ARBA00023125"/>
    </source>
</evidence>
<dbReference type="InterPro" id="IPR050863">
    <property type="entry name" value="CenT-Element_Derived"/>
</dbReference>
<evidence type="ECO:0000256" key="5">
    <source>
        <dbReference type="SAM" id="Phobius"/>
    </source>
</evidence>
<dbReference type="Gene3D" id="1.10.10.60">
    <property type="entry name" value="Homeodomain-like"/>
    <property type="match status" value="2"/>
</dbReference>
<feature type="transmembrane region" description="Helical" evidence="5">
    <location>
        <begin position="132"/>
        <end position="150"/>
    </location>
</feature>
<gene>
    <name evidence="8" type="ORF">g.20512</name>
</gene>